<dbReference type="Pfam" id="PF09618">
    <property type="entry name" value="Cas_Csy4"/>
    <property type="match status" value="1"/>
</dbReference>
<keyword evidence="2" id="KW-1185">Reference proteome</keyword>
<name>A0ABT1THB0_9GAMM</name>
<reference evidence="1 2" key="1">
    <citation type="submission" date="2022-07" db="EMBL/GenBank/DDBJ databases">
        <title>Methylomonas rivi sp. nov., Methylomonas rosea sp. nov., Methylomonas aureus sp. nov. and Methylomonas subterranea sp. nov., four novel methanotrophs isolated from a freshwater creek and the deep terrestrial subsurface.</title>
        <authorList>
            <person name="Abin C."/>
            <person name="Sankaranarayanan K."/>
            <person name="Garner C."/>
            <person name="Sindelar R."/>
            <person name="Kotary K."/>
            <person name="Garner R."/>
            <person name="Barclay S."/>
            <person name="Lawson P."/>
            <person name="Krumholz L."/>
        </authorList>
    </citation>
    <scope>NUCLEOTIDE SEQUENCE [LARGE SCALE GENOMIC DNA]</scope>
    <source>
        <strain evidence="1 2">SURF-2</strain>
    </source>
</reference>
<gene>
    <name evidence="1" type="ORF">NP590_12080</name>
</gene>
<dbReference type="Proteomes" id="UP001524499">
    <property type="component" value="Unassembled WGS sequence"/>
</dbReference>
<sequence length="191" mass="21502">MIPRHYVDLNLQNGGRGAGLPPPVLAGAALRVLHGVFKQQPSRYALALPGFTEAPFAKLRVFAGDRDDLDVLQEAVSGHHVFQNQVQLGYPRKVGQNYEGPWLRYARYRIPSRKAGRHPEDGLRQRRMLQADERRLPYFIINSQSTGQQFGLYIAIDSVEPPAEWQNRDIEPDSYGLSVASRAFSLPDLPI</sequence>
<dbReference type="EMBL" id="JANIBJ010000021">
    <property type="protein sequence ID" value="MCQ8104845.1"/>
    <property type="molecule type" value="Genomic_DNA"/>
</dbReference>
<dbReference type="InterPro" id="IPR013396">
    <property type="entry name" value="CRISPR-assoc_prot_Csy4"/>
</dbReference>
<dbReference type="RefSeq" id="WP_256602661.1">
    <property type="nucleotide sequence ID" value="NZ_JANIBJ010000021.1"/>
</dbReference>
<dbReference type="Gene3D" id="3.30.70.2540">
    <property type="entry name" value="CRISPR-associated endoribonuclease Cas6/Csy4"/>
    <property type="match status" value="1"/>
</dbReference>
<organism evidence="1 2">
    <name type="scientific">Methylomonas subterranea</name>
    <dbReference type="NCBI Taxonomy" id="2952225"/>
    <lineage>
        <taxon>Bacteria</taxon>
        <taxon>Pseudomonadati</taxon>
        <taxon>Pseudomonadota</taxon>
        <taxon>Gammaproteobacteria</taxon>
        <taxon>Methylococcales</taxon>
        <taxon>Methylococcaceae</taxon>
        <taxon>Methylomonas</taxon>
    </lineage>
</organism>
<evidence type="ECO:0000313" key="1">
    <source>
        <dbReference type="EMBL" id="MCQ8104845.1"/>
    </source>
</evidence>
<proteinExistence type="predicted"/>
<comment type="caution">
    <text evidence="1">The sequence shown here is derived from an EMBL/GenBank/DDBJ whole genome shotgun (WGS) entry which is preliminary data.</text>
</comment>
<accession>A0ABT1THB0</accession>
<protein>
    <submittedName>
        <fullName evidence="1">Type I-F CRISPR-associated endoribonuclease Cas6/Csy4</fullName>
    </submittedName>
</protein>
<evidence type="ECO:0000313" key="2">
    <source>
        <dbReference type="Proteomes" id="UP001524499"/>
    </source>
</evidence>
<dbReference type="InterPro" id="IPR042564">
    <property type="entry name" value="CRISPR-Cas6/Csy4_sf"/>
</dbReference>